<dbReference type="RefSeq" id="WP_088412239.1">
    <property type="nucleotide sequence ID" value="NZ_JACTGM010000015.1"/>
</dbReference>
<organism evidence="1 2">
    <name type="scientific">Vibrio cholerae</name>
    <dbReference type="NCBI Taxonomy" id="666"/>
    <lineage>
        <taxon>Bacteria</taxon>
        <taxon>Pseudomonadati</taxon>
        <taxon>Pseudomonadota</taxon>
        <taxon>Gammaproteobacteria</taxon>
        <taxon>Vibrionales</taxon>
        <taxon>Vibrionaceae</taxon>
        <taxon>Vibrio</taxon>
    </lineage>
</organism>
<comment type="caution">
    <text evidence="1">The sequence shown here is derived from an EMBL/GenBank/DDBJ whole genome shotgun (WGS) entry which is preliminary data.</text>
</comment>
<gene>
    <name evidence="1" type="ORF">BC353_09960</name>
</gene>
<sequence>MQQSDINYLYQLLSPWYDALFTLYGRETGLEFQRLVRMVAEGDSAITLDGKREEFTQYKQLSDILSSGNRITFNHERFEPSKPVEMKHVFAVLHSMTLAVEESASRIPNSVNNRIKRGFLEGRDLNFLVAKLTQC</sequence>
<dbReference type="EMBL" id="MCBA01000067">
    <property type="protein sequence ID" value="RGP89876.1"/>
    <property type="molecule type" value="Genomic_DNA"/>
</dbReference>
<evidence type="ECO:0000313" key="1">
    <source>
        <dbReference type="EMBL" id="RGP89876.1"/>
    </source>
</evidence>
<name>A0A395U144_VIBCL</name>
<dbReference type="AlphaFoldDB" id="A0A395U144"/>
<evidence type="ECO:0000313" key="2">
    <source>
        <dbReference type="Proteomes" id="UP000266701"/>
    </source>
</evidence>
<protein>
    <submittedName>
        <fullName evidence="1">Uncharacterized protein</fullName>
    </submittedName>
</protein>
<reference evidence="1 2" key="1">
    <citation type="journal article" date="2017" name="Emerg. Infect. Dis.">
        <title>Carbapenemase VCC-1-Producing Vibrio cholerae in Coastal Waters of Germany.</title>
        <authorList>
            <person name="Hammerl J.A."/>
            <person name="Jackel C."/>
            <person name="Bortolaia V."/>
            <person name="Schwartz K."/>
            <person name="Bier N."/>
            <person name="Hendriksen R.S."/>
            <person name="Guerra B."/>
            <person name="Strauch E."/>
        </authorList>
    </citation>
    <scope>NUCLEOTIDE SEQUENCE [LARGE SCALE GENOMIC DNA]</scope>
    <source>
        <strain evidence="1 2">VN-2825</strain>
    </source>
</reference>
<dbReference type="Proteomes" id="UP000266701">
    <property type="component" value="Unassembled WGS sequence"/>
</dbReference>
<proteinExistence type="predicted"/>
<accession>A0A395U144</accession>